<dbReference type="GO" id="GO:0032259">
    <property type="term" value="P:methylation"/>
    <property type="evidence" value="ECO:0007669"/>
    <property type="project" value="UniProtKB-KW"/>
</dbReference>
<dbReference type="PANTHER" id="PTHR43712:SF2">
    <property type="entry name" value="O-METHYLTRANSFERASE CICE"/>
    <property type="match status" value="1"/>
</dbReference>
<dbReference type="InterPro" id="IPR016461">
    <property type="entry name" value="COMT-like"/>
</dbReference>
<keyword evidence="2" id="KW-0808">Transferase</keyword>
<dbReference type="Gene3D" id="1.10.10.10">
    <property type="entry name" value="Winged helix-like DNA-binding domain superfamily/Winged helix DNA-binding domain"/>
    <property type="match status" value="1"/>
</dbReference>
<dbReference type="RefSeq" id="WP_009946676.1">
    <property type="nucleotide sequence ID" value="NZ_BAAAGS010000035.1"/>
</dbReference>
<evidence type="ECO:0000259" key="4">
    <source>
        <dbReference type="Pfam" id="PF00891"/>
    </source>
</evidence>
<accession>A0ABN1DGZ8</accession>
<dbReference type="EMBL" id="BAAAGS010000035">
    <property type="protein sequence ID" value="GAA0542930.1"/>
    <property type="molecule type" value="Genomic_DNA"/>
</dbReference>
<feature type="domain" description="O-methyltransferase C-terminal" evidence="4">
    <location>
        <begin position="110"/>
        <end position="316"/>
    </location>
</feature>
<dbReference type="SUPFAM" id="SSF53335">
    <property type="entry name" value="S-adenosyl-L-methionine-dependent methyltransferases"/>
    <property type="match status" value="1"/>
</dbReference>
<protein>
    <submittedName>
        <fullName evidence="6">Methyltransferase</fullName>
    </submittedName>
</protein>
<dbReference type="PIRSF" id="PIRSF005739">
    <property type="entry name" value="O-mtase"/>
    <property type="match status" value="1"/>
</dbReference>
<feature type="domain" description="O-methyltransferase dimerisation" evidence="5">
    <location>
        <begin position="12"/>
        <end position="87"/>
    </location>
</feature>
<proteinExistence type="predicted"/>
<keyword evidence="3" id="KW-0949">S-adenosyl-L-methionine</keyword>
<dbReference type="InterPro" id="IPR036388">
    <property type="entry name" value="WH-like_DNA-bd_sf"/>
</dbReference>
<comment type="caution">
    <text evidence="6">The sequence shown here is derived from an EMBL/GenBank/DDBJ whole genome shotgun (WGS) entry which is preliminary data.</text>
</comment>
<dbReference type="Pfam" id="PF08100">
    <property type="entry name" value="Dimerisation"/>
    <property type="match status" value="1"/>
</dbReference>
<gene>
    <name evidence="6" type="ORF">GCM10009533_47410</name>
</gene>
<dbReference type="InterPro" id="IPR036390">
    <property type="entry name" value="WH_DNA-bd_sf"/>
</dbReference>
<dbReference type="PANTHER" id="PTHR43712">
    <property type="entry name" value="PUTATIVE (AFU_ORTHOLOGUE AFUA_4G14580)-RELATED"/>
    <property type="match status" value="1"/>
</dbReference>
<dbReference type="GO" id="GO:0008168">
    <property type="term" value="F:methyltransferase activity"/>
    <property type="evidence" value="ECO:0007669"/>
    <property type="project" value="UniProtKB-KW"/>
</dbReference>
<organism evidence="6 7">
    <name type="scientific">Saccharopolyspora erythraea</name>
    <name type="common">Streptomyces erythraeus</name>
    <dbReference type="NCBI Taxonomy" id="1836"/>
    <lineage>
        <taxon>Bacteria</taxon>
        <taxon>Bacillati</taxon>
        <taxon>Actinomycetota</taxon>
        <taxon>Actinomycetes</taxon>
        <taxon>Pseudonocardiales</taxon>
        <taxon>Pseudonocardiaceae</taxon>
        <taxon>Saccharopolyspora</taxon>
    </lineage>
</organism>
<dbReference type="Pfam" id="PF00891">
    <property type="entry name" value="Methyltransf_2"/>
    <property type="match status" value="1"/>
</dbReference>
<keyword evidence="7" id="KW-1185">Reference proteome</keyword>
<name>A0ABN1DGZ8_SACER</name>
<evidence type="ECO:0000313" key="7">
    <source>
        <dbReference type="Proteomes" id="UP001500729"/>
    </source>
</evidence>
<evidence type="ECO:0000313" key="6">
    <source>
        <dbReference type="EMBL" id="GAA0542930.1"/>
    </source>
</evidence>
<keyword evidence="1 6" id="KW-0489">Methyltransferase</keyword>
<dbReference type="SUPFAM" id="SSF46785">
    <property type="entry name" value="Winged helix' DNA-binding domain"/>
    <property type="match status" value="1"/>
</dbReference>
<dbReference type="Gene3D" id="3.40.50.150">
    <property type="entry name" value="Vaccinia Virus protein VP39"/>
    <property type="match status" value="1"/>
</dbReference>
<dbReference type="Gene3D" id="1.10.287.1350">
    <property type="match status" value="1"/>
</dbReference>
<evidence type="ECO:0000256" key="1">
    <source>
        <dbReference type="ARBA" id="ARBA00022603"/>
    </source>
</evidence>
<dbReference type="InterPro" id="IPR001077">
    <property type="entry name" value="COMT_C"/>
</dbReference>
<evidence type="ECO:0000256" key="3">
    <source>
        <dbReference type="ARBA" id="ARBA00022691"/>
    </source>
</evidence>
<reference evidence="6 7" key="1">
    <citation type="journal article" date="2019" name="Int. J. Syst. Evol. Microbiol.">
        <title>The Global Catalogue of Microorganisms (GCM) 10K type strain sequencing project: providing services to taxonomists for standard genome sequencing and annotation.</title>
        <authorList>
            <consortium name="The Broad Institute Genomics Platform"/>
            <consortium name="The Broad Institute Genome Sequencing Center for Infectious Disease"/>
            <person name="Wu L."/>
            <person name="Ma J."/>
        </authorList>
    </citation>
    <scope>NUCLEOTIDE SEQUENCE [LARGE SCALE GENOMIC DNA]</scope>
    <source>
        <strain evidence="6 7">JCM 10303</strain>
    </source>
</reference>
<dbReference type="PROSITE" id="PS51683">
    <property type="entry name" value="SAM_OMT_II"/>
    <property type="match status" value="1"/>
</dbReference>
<dbReference type="Proteomes" id="UP001500729">
    <property type="component" value="Unassembled WGS sequence"/>
</dbReference>
<dbReference type="InterPro" id="IPR012967">
    <property type="entry name" value="COMT_dimerisation"/>
</dbReference>
<dbReference type="InterPro" id="IPR029063">
    <property type="entry name" value="SAM-dependent_MTases_sf"/>
</dbReference>
<evidence type="ECO:0000259" key="5">
    <source>
        <dbReference type="Pfam" id="PF08100"/>
    </source>
</evidence>
<evidence type="ECO:0000256" key="2">
    <source>
        <dbReference type="ARBA" id="ARBA00022679"/>
    </source>
</evidence>
<sequence>MPNTVDPARRLMELMTGYWNTQAVYVAARLGIADRLAGTRSTSAALATELDVDADALGRLLRFLVGAGVLVGDDQQGYALTETGELLRSDADKPLRNVALLYGEEFYRAWGDLHHSVTTGKSAFGHVFGDELFAYLSGNPRTSLSYDRAMVAGTAFFSDVPGAFDFSAARKVVDVAGGHGQLLAEVLRAHPTLRGVLYDAPHVIEEVRRAGGVAADERVELVAGDFFDSVPRGGDVYLLSRILHGFDDEACVRILASCREAMGEDATLLIVERVLPEGTEPSLALGYNLHMLAVMGNGRERGEQEYRVLLEKAGFELGPVRPLPLDAALVTAKPRKP</sequence>